<feature type="non-terminal residue" evidence="3">
    <location>
        <position position="116"/>
    </location>
</feature>
<evidence type="ECO:0000313" key="3">
    <source>
        <dbReference type="EMBL" id="CAJ0585979.1"/>
    </source>
</evidence>
<keyword evidence="4" id="KW-1185">Reference proteome</keyword>
<dbReference type="AlphaFoldDB" id="A0AA36GA88"/>
<keyword evidence="2" id="KW-0732">Signal</keyword>
<feature type="region of interest" description="Disordered" evidence="1">
    <location>
        <begin position="24"/>
        <end position="84"/>
    </location>
</feature>
<organism evidence="3 4">
    <name type="scientific">Mesorhabditis spiculigera</name>
    <dbReference type="NCBI Taxonomy" id="96644"/>
    <lineage>
        <taxon>Eukaryota</taxon>
        <taxon>Metazoa</taxon>
        <taxon>Ecdysozoa</taxon>
        <taxon>Nematoda</taxon>
        <taxon>Chromadorea</taxon>
        <taxon>Rhabditida</taxon>
        <taxon>Rhabditina</taxon>
        <taxon>Rhabditomorpha</taxon>
        <taxon>Rhabditoidea</taxon>
        <taxon>Rhabditidae</taxon>
        <taxon>Mesorhabditinae</taxon>
        <taxon>Mesorhabditis</taxon>
    </lineage>
</organism>
<feature type="signal peptide" evidence="2">
    <location>
        <begin position="1"/>
        <end position="18"/>
    </location>
</feature>
<name>A0AA36GA88_9BILA</name>
<feature type="compositionally biased region" description="Polar residues" evidence="1">
    <location>
        <begin position="62"/>
        <end position="74"/>
    </location>
</feature>
<comment type="caution">
    <text evidence="3">The sequence shown here is derived from an EMBL/GenBank/DDBJ whole genome shotgun (WGS) entry which is preliminary data.</text>
</comment>
<proteinExistence type="predicted"/>
<dbReference type="Proteomes" id="UP001177023">
    <property type="component" value="Unassembled WGS sequence"/>
</dbReference>
<feature type="chain" id="PRO_5041367987" description="Prion protein" evidence="2">
    <location>
        <begin position="19"/>
        <end position="116"/>
    </location>
</feature>
<evidence type="ECO:0000256" key="2">
    <source>
        <dbReference type="SAM" id="SignalP"/>
    </source>
</evidence>
<gene>
    <name evidence="3" type="ORF">MSPICULIGERA_LOCUS23987</name>
</gene>
<protein>
    <recommendedName>
        <fullName evidence="5">Prion protein</fullName>
    </recommendedName>
</protein>
<reference evidence="3" key="1">
    <citation type="submission" date="2023-06" db="EMBL/GenBank/DDBJ databases">
        <authorList>
            <person name="Delattre M."/>
        </authorList>
    </citation>
    <scope>NUCLEOTIDE SEQUENCE</scope>
    <source>
        <strain evidence="3">AF72</strain>
    </source>
</reference>
<dbReference type="EMBL" id="CATQJA010002707">
    <property type="protein sequence ID" value="CAJ0585979.1"/>
    <property type="molecule type" value="Genomic_DNA"/>
</dbReference>
<evidence type="ECO:0000313" key="4">
    <source>
        <dbReference type="Proteomes" id="UP001177023"/>
    </source>
</evidence>
<feature type="compositionally biased region" description="Low complexity" evidence="1">
    <location>
        <begin position="37"/>
        <end position="61"/>
    </location>
</feature>
<accession>A0AA36GA88</accession>
<sequence>MSRTSLVCLAVIFAVAVAQQQQGQYAPMSQSSQPTRYNQYQNSNSQYPQQNQQYGQQQQYGATTTRNGYNNNNQGFTTTRFGSTTTMNPNQRFFNSAPTAVSAFLALGAAAVALAF</sequence>
<feature type="compositionally biased region" description="Polar residues" evidence="1">
    <location>
        <begin position="27"/>
        <end position="36"/>
    </location>
</feature>
<feature type="compositionally biased region" description="Low complexity" evidence="1">
    <location>
        <begin position="75"/>
        <end position="84"/>
    </location>
</feature>
<evidence type="ECO:0000256" key="1">
    <source>
        <dbReference type="SAM" id="MobiDB-lite"/>
    </source>
</evidence>
<evidence type="ECO:0008006" key="5">
    <source>
        <dbReference type="Google" id="ProtNLM"/>
    </source>
</evidence>